<comment type="caution">
    <text evidence="1">The sequence shown here is derived from an EMBL/GenBank/DDBJ whole genome shotgun (WGS) entry which is preliminary data.</text>
</comment>
<gene>
    <name evidence="1" type="ORF">AWU65_01930</name>
</gene>
<dbReference type="Proteomes" id="UP000076796">
    <property type="component" value="Unassembled WGS sequence"/>
</dbReference>
<accession>A0A163G7E3</accession>
<evidence type="ECO:0000313" key="1">
    <source>
        <dbReference type="EMBL" id="KZS44774.1"/>
    </source>
</evidence>
<dbReference type="OrthoDB" id="2519728at2"/>
<proteinExistence type="predicted"/>
<organism evidence="1 2">
    <name type="scientific">Paenibacillus glucanolyticus</name>
    <dbReference type="NCBI Taxonomy" id="59843"/>
    <lineage>
        <taxon>Bacteria</taxon>
        <taxon>Bacillati</taxon>
        <taxon>Bacillota</taxon>
        <taxon>Bacilli</taxon>
        <taxon>Bacillales</taxon>
        <taxon>Paenibacillaceae</taxon>
        <taxon>Paenibacillus</taxon>
    </lineage>
</organism>
<name>A0A163G7E3_9BACL</name>
<evidence type="ECO:0000313" key="2">
    <source>
        <dbReference type="Proteomes" id="UP000076796"/>
    </source>
</evidence>
<dbReference type="EMBL" id="LWMH01000001">
    <property type="protein sequence ID" value="KZS44774.1"/>
    <property type="molecule type" value="Genomic_DNA"/>
</dbReference>
<reference evidence="1" key="1">
    <citation type="journal article" date="2016" name="Genome Announc.">
        <title>Draft genomes of two strains of Paenibacillus glucanolyticus with capability to degrade lignocellulose.</title>
        <authorList>
            <person name="Mathews S.L."/>
            <person name="Pawlak J."/>
            <person name="Grunden A.M."/>
        </authorList>
    </citation>
    <scope>NUCLEOTIDE SEQUENCE [LARGE SCALE GENOMIC DNA]</scope>
    <source>
        <strain evidence="1">SLM1</strain>
    </source>
</reference>
<sequence length="372" mass="39643">MTCTTTDLPVITHPLLTTAPPHITGVKSGSTRFMISDNPETIGKPTDANWPVKFTNGFATLWHDYVANKNTLTYRIFVWHLNTTGKTLKYGVTIGNGSNSTSTPGTIQISNLKHSIVTTGSYVSHGICSAQALLANTLDSASPVDTSITAGNVGLVKEWPVESGKLIGGIIEFTLKNTSSSTAPMAFRVRSSVADTTTANLRTNSTPVIDRLGTHPRGSWDFADIQSNISFQTGALNSYQYYSFSNGTNDNLMTQTSSYDGGVNGQAYGDNKGHYGVKNKVNITFKNTSTTESRKIKVFVTSRVKPFGGAIQWHNNAAVRVPALKVGTSTQDMVQVVTFTLAPNASATYALTTSTAGSLSTPGVIAIQTLAP</sequence>
<dbReference type="RefSeq" id="WP_063477358.1">
    <property type="nucleotide sequence ID" value="NZ_JBCMWP010000019.1"/>
</dbReference>
<protein>
    <submittedName>
        <fullName evidence="1">Uncharacterized protein</fullName>
    </submittedName>
</protein>
<keyword evidence="2" id="KW-1185">Reference proteome</keyword>
<dbReference type="AlphaFoldDB" id="A0A163G7E3"/>